<keyword evidence="17" id="KW-1185">Reference proteome</keyword>
<dbReference type="Proteomes" id="UP000440578">
    <property type="component" value="Unassembled WGS sequence"/>
</dbReference>
<keyword evidence="8" id="KW-0756">Sterol biosynthesis</keyword>
<evidence type="ECO:0000256" key="6">
    <source>
        <dbReference type="ARBA" id="ARBA00022955"/>
    </source>
</evidence>
<dbReference type="GO" id="GO:0071949">
    <property type="term" value="F:FAD binding"/>
    <property type="evidence" value="ECO:0007669"/>
    <property type="project" value="TreeGrafter"/>
</dbReference>
<dbReference type="PANTHER" id="PTHR19370">
    <property type="entry name" value="NADH-CYTOCHROME B5 REDUCTASE"/>
    <property type="match status" value="1"/>
</dbReference>
<dbReference type="CDD" id="cd06183">
    <property type="entry name" value="cyt_b5_reduct_like"/>
    <property type="match status" value="1"/>
</dbReference>
<dbReference type="FunFam" id="3.40.50.80:FF:000005">
    <property type="entry name" value="NADH-cytochrome b5 reductase"/>
    <property type="match status" value="1"/>
</dbReference>
<comment type="cofactor">
    <cofactor evidence="1 12 13">
        <name>FAD</name>
        <dbReference type="ChEBI" id="CHEBI:57692"/>
    </cofactor>
</comment>
<dbReference type="Pfam" id="PF00970">
    <property type="entry name" value="FAD_binding_6"/>
    <property type="match status" value="1"/>
</dbReference>
<feature type="binding site" evidence="12">
    <location>
        <position position="192"/>
    </location>
    <ligand>
        <name>FAD</name>
        <dbReference type="ChEBI" id="CHEBI:57692"/>
    </ligand>
</feature>
<dbReference type="GO" id="GO:0005739">
    <property type="term" value="C:mitochondrion"/>
    <property type="evidence" value="ECO:0007669"/>
    <property type="project" value="TreeGrafter"/>
</dbReference>
<dbReference type="PRINTS" id="PR00371">
    <property type="entry name" value="FPNCR"/>
</dbReference>
<feature type="binding site" evidence="12">
    <location>
        <position position="116"/>
    </location>
    <ligand>
        <name>FAD</name>
        <dbReference type="ChEBI" id="CHEBI:57692"/>
    </ligand>
</feature>
<keyword evidence="4 12" id="KW-0285">Flavoprotein</keyword>
<evidence type="ECO:0000256" key="14">
    <source>
        <dbReference type="SAM" id="Phobius"/>
    </source>
</evidence>
<feature type="binding site" evidence="12">
    <location>
        <position position="100"/>
    </location>
    <ligand>
        <name>FAD</name>
        <dbReference type="ChEBI" id="CHEBI:57692"/>
    </ligand>
</feature>
<feature type="binding site" evidence="12">
    <location>
        <position position="133"/>
    </location>
    <ligand>
        <name>FAD</name>
        <dbReference type="ChEBI" id="CHEBI:57692"/>
    </ligand>
</feature>
<evidence type="ECO:0000256" key="12">
    <source>
        <dbReference type="PIRSR" id="PIRSR601834-1"/>
    </source>
</evidence>
<comment type="caution">
    <text evidence="16">The sequence shown here is derived from an EMBL/GenBank/DDBJ whole genome shotgun (WGS) entry which is preliminary data.</text>
</comment>
<evidence type="ECO:0000259" key="15">
    <source>
        <dbReference type="PROSITE" id="PS51384"/>
    </source>
</evidence>
<gene>
    <name evidence="16" type="primary">cyb5r2_1</name>
    <name evidence="16" type="ORF">FJT64_021829</name>
</gene>
<name>A0A6A4WKR1_AMPAM</name>
<dbReference type="FunFam" id="2.40.30.10:FF:000021">
    <property type="entry name" value="NADH-cytochrome b5 reductase"/>
    <property type="match status" value="1"/>
</dbReference>
<dbReference type="PANTHER" id="PTHR19370:SF185">
    <property type="entry name" value="NADH-CYTOCHROME B5 REDUCTASE"/>
    <property type="match status" value="1"/>
</dbReference>
<dbReference type="InterPro" id="IPR017938">
    <property type="entry name" value="Riboflavin_synthase-like_b-brl"/>
</dbReference>
<dbReference type="Gene3D" id="2.40.30.10">
    <property type="entry name" value="Translation factors"/>
    <property type="match status" value="1"/>
</dbReference>
<comment type="catalytic activity">
    <reaction evidence="13">
        <text>2 Fe(III)-[cytochrome b5] + NADH = 2 Fe(II)-[cytochrome b5] + NAD(+) + H(+)</text>
        <dbReference type="Rhea" id="RHEA:46680"/>
        <dbReference type="Rhea" id="RHEA-COMP:10438"/>
        <dbReference type="Rhea" id="RHEA-COMP:10439"/>
        <dbReference type="ChEBI" id="CHEBI:15378"/>
        <dbReference type="ChEBI" id="CHEBI:29033"/>
        <dbReference type="ChEBI" id="CHEBI:29034"/>
        <dbReference type="ChEBI" id="CHEBI:57540"/>
        <dbReference type="ChEBI" id="CHEBI:57945"/>
        <dbReference type="EC" id="1.6.2.2"/>
    </reaction>
</comment>
<keyword evidence="14" id="KW-0812">Transmembrane</keyword>
<dbReference type="EC" id="1.6.2.2" evidence="13"/>
<keyword evidence="14" id="KW-1133">Transmembrane helix</keyword>
<feature type="binding site" evidence="12">
    <location>
        <position position="118"/>
    </location>
    <ligand>
        <name>FAD</name>
        <dbReference type="ChEBI" id="CHEBI:57692"/>
    </ligand>
</feature>
<dbReference type="InterPro" id="IPR008333">
    <property type="entry name" value="Cbr1-like_FAD-bd_dom"/>
</dbReference>
<accession>A0A6A4WKR1</accession>
<keyword evidence="10" id="KW-1207">Sterol metabolism</keyword>
<keyword evidence="6" id="KW-0443">Lipid metabolism</keyword>
<dbReference type="InterPro" id="IPR017927">
    <property type="entry name" value="FAD-bd_FR_type"/>
</dbReference>
<dbReference type="PRINTS" id="PR00406">
    <property type="entry name" value="CYTB5RDTASE"/>
</dbReference>
<evidence type="ECO:0000256" key="5">
    <source>
        <dbReference type="ARBA" id="ARBA00022827"/>
    </source>
</evidence>
<keyword evidence="11" id="KW-0753">Steroid metabolism</keyword>
<dbReference type="InterPro" id="IPR001433">
    <property type="entry name" value="OxRdtase_FAD/NAD-bd"/>
</dbReference>
<evidence type="ECO:0000256" key="4">
    <source>
        <dbReference type="ARBA" id="ARBA00022630"/>
    </source>
</evidence>
<comment type="similarity">
    <text evidence="2 13">Belongs to the flavoprotein pyridine nucleotide cytochrome reductase family.</text>
</comment>
<dbReference type="InterPro" id="IPR039261">
    <property type="entry name" value="FNR_nucleotide-bd"/>
</dbReference>
<evidence type="ECO:0000256" key="1">
    <source>
        <dbReference type="ARBA" id="ARBA00001974"/>
    </source>
</evidence>
<evidence type="ECO:0000256" key="13">
    <source>
        <dbReference type="RuleBase" id="RU361226"/>
    </source>
</evidence>
<protein>
    <recommendedName>
        <fullName evidence="13">NADH-cytochrome b5 reductase</fullName>
        <ecNumber evidence="13">1.6.2.2</ecNumber>
    </recommendedName>
</protein>
<proteinExistence type="inferred from homology"/>
<dbReference type="AlphaFoldDB" id="A0A6A4WKR1"/>
<dbReference type="SUPFAM" id="SSF63380">
    <property type="entry name" value="Riboflavin synthase domain-like"/>
    <property type="match status" value="1"/>
</dbReference>
<evidence type="ECO:0000256" key="9">
    <source>
        <dbReference type="ARBA" id="ARBA00023027"/>
    </source>
</evidence>
<dbReference type="SUPFAM" id="SSF52343">
    <property type="entry name" value="Ferredoxin reductase-like, C-terminal NADP-linked domain"/>
    <property type="match status" value="1"/>
</dbReference>
<dbReference type="EMBL" id="VIIS01000639">
    <property type="protein sequence ID" value="KAF0306703.1"/>
    <property type="molecule type" value="Genomic_DNA"/>
</dbReference>
<dbReference type="GO" id="GO:0016126">
    <property type="term" value="P:sterol biosynthetic process"/>
    <property type="evidence" value="ECO:0007669"/>
    <property type="project" value="UniProtKB-KW"/>
</dbReference>
<feature type="binding site" evidence="12">
    <location>
        <position position="101"/>
    </location>
    <ligand>
        <name>FAD</name>
        <dbReference type="ChEBI" id="CHEBI:57692"/>
    </ligand>
</feature>
<evidence type="ECO:0000256" key="7">
    <source>
        <dbReference type="ARBA" id="ARBA00023002"/>
    </source>
</evidence>
<feature type="transmembrane region" description="Helical" evidence="14">
    <location>
        <begin position="12"/>
        <end position="32"/>
    </location>
</feature>
<dbReference type="InterPro" id="IPR001834">
    <property type="entry name" value="CBR-like"/>
</dbReference>
<organism evidence="16 17">
    <name type="scientific">Amphibalanus amphitrite</name>
    <name type="common">Striped barnacle</name>
    <name type="synonym">Balanus amphitrite</name>
    <dbReference type="NCBI Taxonomy" id="1232801"/>
    <lineage>
        <taxon>Eukaryota</taxon>
        <taxon>Metazoa</taxon>
        <taxon>Ecdysozoa</taxon>
        <taxon>Arthropoda</taxon>
        <taxon>Crustacea</taxon>
        <taxon>Multicrustacea</taxon>
        <taxon>Cirripedia</taxon>
        <taxon>Thoracica</taxon>
        <taxon>Thoracicalcarea</taxon>
        <taxon>Balanomorpha</taxon>
        <taxon>Balanoidea</taxon>
        <taxon>Balanidae</taxon>
        <taxon>Amphibalaninae</taxon>
        <taxon>Amphibalanus</taxon>
    </lineage>
</organism>
<feature type="binding site" evidence="12">
    <location>
        <position position="134"/>
    </location>
    <ligand>
        <name>FAD</name>
        <dbReference type="ChEBI" id="CHEBI:57692"/>
    </ligand>
</feature>
<evidence type="ECO:0000256" key="10">
    <source>
        <dbReference type="ARBA" id="ARBA00023166"/>
    </source>
</evidence>
<keyword evidence="9 13" id="KW-0520">NAD</keyword>
<dbReference type="Gene3D" id="3.40.50.80">
    <property type="entry name" value="Nucleotide-binding domain of ferredoxin-NADP reductase (FNR) module"/>
    <property type="match status" value="1"/>
</dbReference>
<keyword evidence="6" id="KW-0752">Steroid biosynthesis</keyword>
<sequence>MAGNSSSSTLKPVLIGIGLAVLTAITAGLFLWKRKKRGPPRLLEDPNVKYPLRLIDKLVLSGDTRRFRFALPSQDHVLGLPVGQHVYLSARVDGELVVRPYTPVSSDDDKGYVDLVIKVYFRDTHPKFPAGGKMSQHLEELPIGGTVDVRGPAGLCTYPAPSTFRIRPERRAPAVTVRASRIGMIAGGTGITPMLQLIRQVLKDPEDKSRLWLLFANQTESDILLRDELDALAAAHRERLRVWYTVDRPGYGWPYSVGFVSAEMIAEHLPPPGDDTVILMCGPPAMITFACKPNLDKLGYPPRARFSY</sequence>
<feature type="domain" description="FAD-binding FR-type" evidence="15">
    <location>
        <begin position="47"/>
        <end position="159"/>
    </location>
</feature>
<evidence type="ECO:0000256" key="3">
    <source>
        <dbReference type="ARBA" id="ARBA00022516"/>
    </source>
</evidence>
<evidence type="ECO:0000313" key="17">
    <source>
        <dbReference type="Proteomes" id="UP000440578"/>
    </source>
</evidence>
<dbReference type="InterPro" id="IPR001709">
    <property type="entry name" value="Flavoprot_Pyr_Nucl_cyt_Rdtase"/>
</dbReference>
<evidence type="ECO:0000256" key="2">
    <source>
        <dbReference type="ARBA" id="ARBA00006105"/>
    </source>
</evidence>
<dbReference type="OrthoDB" id="432685at2759"/>
<keyword evidence="7 13" id="KW-0560">Oxidoreductase</keyword>
<evidence type="ECO:0000256" key="11">
    <source>
        <dbReference type="ARBA" id="ARBA00023221"/>
    </source>
</evidence>
<evidence type="ECO:0000313" key="16">
    <source>
        <dbReference type="EMBL" id="KAF0306703.1"/>
    </source>
</evidence>
<feature type="binding site" evidence="12">
    <location>
        <position position="121"/>
    </location>
    <ligand>
        <name>FAD</name>
        <dbReference type="ChEBI" id="CHEBI:57692"/>
    </ligand>
</feature>
<keyword evidence="3" id="KW-0444">Lipid biosynthesis</keyword>
<keyword evidence="5 12" id="KW-0274">FAD</keyword>
<dbReference type="GO" id="GO:0090524">
    <property type="term" value="F:cytochrome-b5 reductase activity, acting on NADH"/>
    <property type="evidence" value="ECO:0007669"/>
    <property type="project" value="UniProtKB-EC"/>
</dbReference>
<dbReference type="PROSITE" id="PS51384">
    <property type="entry name" value="FAD_FR"/>
    <property type="match status" value="1"/>
</dbReference>
<dbReference type="Pfam" id="PF00175">
    <property type="entry name" value="NAD_binding_1"/>
    <property type="match status" value="1"/>
</dbReference>
<evidence type="ECO:0000256" key="8">
    <source>
        <dbReference type="ARBA" id="ARBA00023011"/>
    </source>
</evidence>
<feature type="binding site" evidence="12">
    <location>
        <position position="135"/>
    </location>
    <ligand>
        <name>FAD</name>
        <dbReference type="ChEBI" id="CHEBI:57692"/>
    </ligand>
</feature>
<feature type="binding site" evidence="12">
    <location>
        <position position="99"/>
    </location>
    <ligand>
        <name>FAD</name>
        <dbReference type="ChEBI" id="CHEBI:57692"/>
    </ligand>
</feature>
<reference evidence="16 17" key="1">
    <citation type="submission" date="2019-07" db="EMBL/GenBank/DDBJ databases">
        <title>Draft genome assembly of a fouling barnacle, Amphibalanus amphitrite (Darwin, 1854): The first reference genome for Thecostraca.</title>
        <authorList>
            <person name="Kim W."/>
        </authorList>
    </citation>
    <scope>NUCLEOTIDE SEQUENCE [LARGE SCALE GENOMIC DNA]</scope>
    <source>
        <strain evidence="16">SNU_AA5</strain>
        <tissue evidence="16">Soma without cirri and trophi</tissue>
    </source>
</reference>
<keyword evidence="14" id="KW-0472">Membrane</keyword>